<organism evidence="2 3">
    <name type="scientific">Gigaspora rosea</name>
    <dbReference type="NCBI Taxonomy" id="44941"/>
    <lineage>
        <taxon>Eukaryota</taxon>
        <taxon>Fungi</taxon>
        <taxon>Fungi incertae sedis</taxon>
        <taxon>Mucoromycota</taxon>
        <taxon>Glomeromycotina</taxon>
        <taxon>Glomeromycetes</taxon>
        <taxon>Diversisporales</taxon>
        <taxon>Gigasporaceae</taxon>
        <taxon>Gigaspora</taxon>
    </lineage>
</organism>
<dbReference type="Pfam" id="PF22693">
    <property type="entry name" value="MACPF_1"/>
    <property type="match status" value="1"/>
</dbReference>
<gene>
    <name evidence="2" type="ORF">C2G38_136412</name>
</gene>
<dbReference type="AlphaFoldDB" id="A0A397ULB6"/>
<sequence>MWLHIPLLNVKYDDFKPTDRFLRAIEEVLKTQDQKSIQKVFKKYGDYIAKDVDIGGALKIKSSWANDRQSIMEDLDILKANLHWINNHIISGNSNVFSQVPFNNIFTIEDMDGQRITSGHELKAWMEEVYEHKKLHIIAYNKIVPAYTLLKDELKQEIFKICGKLHEINIEPNIVPYTVNSLFLKI</sequence>
<dbReference type="EMBL" id="QKWP01001178">
    <property type="protein sequence ID" value="RIB11045.1"/>
    <property type="molecule type" value="Genomic_DNA"/>
</dbReference>
<dbReference type="OrthoDB" id="2449940at2759"/>
<protein>
    <recommendedName>
        <fullName evidence="1">MACPF-like domain-containing protein</fullName>
    </recommendedName>
</protein>
<evidence type="ECO:0000313" key="2">
    <source>
        <dbReference type="EMBL" id="RIB11045.1"/>
    </source>
</evidence>
<feature type="domain" description="MACPF-like" evidence="1">
    <location>
        <begin position="16"/>
        <end position="158"/>
    </location>
</feature>
<keyword evidence="3" id="KW-1185">Reference proteome</keyword>
<accession>A0A397ULB6</accession>
<dbReference type="Proteomes" id="UP000266673">
    <property type="component" value="Unassembled WGS sequence"/>
</dbReference>
<proteinExistence type="predicted"/>
<reference evidence="2 3" key="1">
    <citation type="submission" date="2018-06" db="EMBL/GenBank/DDBJ databases">
        <title>Comparative genomics reveals the genomic features of Rhizophagus irregularis, R. cerebriforme, R. diaphanum and Gigaspora rosea, and their symbiotic lifestyle signature.</title>
        <authorList>
            <person name="Morin E."/>
            <person name="San Clemente H."/>
            <person name="Chen E.C.H."/>
            <person name="De La Providencia I."/>
            <person name="Hainaut M."/>
            <person name="Kuo A."/>
            <person name="Kohler A."/>
            <person name="Murat C."/>
            <person name="Tang N."/>
            <person name="Roy S."/>
            <person name="Loubradou J."/>
            <person name="Henrissat B."/>
            <person name="Grigoriev I.V."/>
            <person name="Corradi N."/>
            <person name="Roux C."/>
            <person name="Martin F.M."/>
        </authorList>
    </citation>
    <scope>NUCLEOTIDE SEQUENCE [LARGE SCALE GENOMIC DNA]</scope>
    <source>
        <strain evidence="2 3">DAOM 194757</strain>
    </source>
</reference>
<evidence type="ECO:0000259" key="1">
    <source>
        <dbReference type="Pfam" id="PF22693"/>
    </source>
</evidence>
<evidence type="ECO:0000313" key="3">
    <source>
        <dbReference type="Proteomes" id="UP000266673"/>
    </source>
</evidence>
<name>A0A397ULB6_9GLOM</name>
<dbReference type="InterPro" id="IPR054586">
    <property type="entry name" value="MACPF_1_fungal"/>
</dbReference>
<comment type="caution">
    <text evidence="2">The sequence shown here is derived from an EMBL/GenBank/DDBJ whole genome shotgun (WGS) entry which is preliminary data.</text>
</comment>